<dbReference type="Proteomes" id="UP000504636">
    <property type="component" value="Unplaced"/>
</dbReference>
<dbReference type="EMBL" id="MU003692">
    <property type="protein sequence ID" value="KAF2817107.1"/>
    <property type="molecule type" value="Genomic_DNA"/>
</dbReference>
<organism evidence="2">
    <name type="scientific">Mytilinidion resinicola</name>
    <dbReference type="NCBI Taxonomy" id="574789"/>
    <lineage>
        <taxon>Eukaryota</taxon>
        <taxon>Fungi</taxon>
        <taxon>Dikarya</taxon>
        <taxon>Ascomycota</taxon>
        <taxon>Pezizomycotina</taxon>
        <taxon>Dothideomycetes</taxon>
        <taxon>Pleosporomycetidae</taxon>
        <taxon>Mytilinidiales</taxon>
        <taxon>Mytilinidiaceae</taxon>
        <taxon>Mytilinidion</taxon>
    </lineage>
</organism>
<dbReference type="AlphaFoldDB" id="A0A6A6ZA74"/>
<evidence type="ECO:0000313" key="3">
    <source>
        <dbReference type="Proteomes" id="UP000504636"/>
    </source>
</evidence>
<evidence type="ECO:0000313" key="2">
    <source>
        <dbReference type="EMBL" id="KAF2817107.1"/>
    </source>
</evidence>
<name>A0A6A6ZA74_9PEZI</name>
<reference evidence="4" key="2">
    <citation type="submission" date="2020-04" db="EMBL/GenBank/DDBJ databases">
        <authorList>
            <consortium name="NCBI Genome Project"/>
        </authorList>
    </citation>
    <scope>NUCLEOTIDE SEQUENCE</scope>
    <source>
        <strain evidence="4">CBS 304.34</strain>
    </source>
</reference>
<dbReference type="OrthoDB" id="4630416at2759"/>
<accession>A0A6A6ZA74</accession>
<feature type="compositionally biased region" description="Acidic residues" evidence="1">
    <location>
        <begin position="349"/>
        <end position="370"/>
    </location>
</feature>
<reference evidence="2 4" key="1">
    <citation type="journal article" date="2020" name="Stud. Mycol.">
        <title>101 Dothideomycetes genomes: a test case for predicting lifestyles and emergence of pathogens.</title>
        <authorList>
            <person name="Haridas S."/>
            <person name="Albert R."/>
            <person name="Binder M."/>
            <person name="Bloem J."/>
            <person name="Labutti K."/>
            <person name="Salamov A."/>
            <person name="Andreopoulos B."/>
            <person name="Baker S."/>
            <person name="Barry K."/>
            <person name="Bills G."/>
            <person name="Bluhm B."/>
            <person name="Cannon C."/>
            <person name="Castanera R."/>
            <person name="Culley D."/>
            <person name="Daum C."/>
            <person name="Ezra D."/>
            <person name="Gonzalez J."/>
            <person name="Henrissat B."/>
            <person name="Kuo A."/>
            <person name="Liang C."/>
            <person name="Lipzen A."/>
            <person name="Lutzoni F."/>
            <person name="Magnuson J."/>
            <person name="Mondo S."/>
            <person name="Nolan M."/>
            <person name="Ohm R."/>
            <person name="Pangilinan J."/>
            <person name="Park H.-J."/>
            <person name="Ramirez L."/>
            <person name="Alfaro M."/>
            <person name="Sun H."/>
            <person name="Tritt A."/>
            <person name="Yoshinaga Y."/>
            <person name="Zwiers L.-H."/>
            <person name="Turgeon B."/>
            <person name="Goodwin S."/>
            <person name="Spatafora J."/>
            <person name="Crous P."/>
            <person name="Grigoriev I."/>
        </authorList>
    </citation>
    <scope>NUCLEOTIDE SEQUENCE</scope>
    <source>
        <strain evidence="2 4">CBS 304.34</strain>
    </source>
</reference>
<proteinExistence type="predicted"/>
<evidence type="ECO:0000256" key="1">
    <source>
        <dbReference type="SAM" id="MobiDB-lite"/>
    </source>
</evidence>
<reference evidence="4" key="3">
    <citation type="submission" date="2025-04" db="UniProtKB">
        <authorList>
            <consortium name="RefSeq"/>
        </authorList>
    </citation>
    <scope>IDENTIFICATION</scope>
    <source>
        <strain evidence="4">CBS 304.34</strain>
    </source>
</reference>
<sequence length="452" mass="50792">MTNWVVPLAPLRSGRFSYGSDGLMSKGRRRVDAPKLRELLFPNEVKIKGGKLAQKYAEQEANEQAKRIVKKKWIIAQLTHYGVASLPRARARSDENKELLCRSVKEGKVMRYRPQHIRDIEAALTLQYEEKNTPHMVLEEQRVSKLIEEQKGLKTEGFEKLSTPGLEAAYVMAMFMRKYFLNDGGTPDQSKAPGPLVLTGFGDRSGMHNRAQQVPGLETYSGGEGNARTIVVGWDRSAVWGAAGNIDSAQRAEHEKEKEFEWAEVMKKHGSFIKSLPKSASRQAFSIEQARGSYAIQCDKITSEWPQGSPLKLRIVLGLQGVVGMFHFGVIEGIMWFEVNEEGLLGMEHDEDESQDEDNFEDEDEDEDEDKLVTNPLPPSNKRKASSTAARPTVKRGKSTSTRQSRRLFLKWRGRETGEGEIQLDHGNSNMAISTSFMLRALGSTDIFLQTS</sequence>
<gene>
    <name evidence="2 4" type="ORF">BDZ99DRAFT_564906</name>
</gene>
<evidence type="ECO:0000313" key="4">
    <source>
        <dbReference type="RefSeq" id="XP_033584071.1"/>
    </source>
</evidence>
<feature type="region of interest" description="Disordered" evidence="1">
    <location>
        <begin position="349"/>
        <end position="404"/>
    </location>
</feature>
<keyword evidence="3" id="KW-1185">Reference proteome</keyword>
<feature type="compositionally biased region" description="Basic residues" evidence="1">
    <location>
        <begin position="393"/>
        <end position="404"/>
    </location>
</feature>
<protein>
    <submittedName>
        <fullName evidence="2 4">Uncharacterized protein</fullName>
    </submittedName>
</protein>
<dbReference type="GeneID" id="54468304"/>
<dbReference type="RefSeq" id="XP_033584071.1">
    <property type="nucleotide sequence ID" value="XM_033727411.1"/>
</dbReference>